<protein>
    <recommendedName>
        <fullName evidence="3">SRCR domain-containing protein</fullName>
    </recommendedName>
</protein>
<evidence type="ECO:0000313" key="1">
    <source>
        <dbReference type="EMBL" id="MPC26081.1"/>
    </source>
</evidence>
<gene>
    <name evidence="1" type="ORF">E2C01_019212</name>
</gene>
<evidence type="ECO:0000313" key="2">
    <source>
        <dbReference type="Proteomes" id="UP000324222"/>
    </source>
</evidence>
<dbReference type="AlphaFoldDB" id="A0A5B7DWP1"/>
<sequence length="66" mass="7036">MPHQAGHEGDSWSGAGRCQDGVLQCLWLRDESTTWGSCGDHTAAACVCQEATAPWVGLHDKPGDIK</sequence>
<keyword evidence="2" id="KW-1185">Reference proteome</keyword>
<reference evidence="1 2" key="1">
    <citation type="submission" date="2019-05" db="EMBL/GenBank/DDBJ databases">
        <title>Another draft genome of Portunus trituberculatus and its Hox gene families provides insights of decapod evolution.</title>
        <authorList>
            <person name="Jeong J.-H."/>
            <person name="Song I."/>
            <person name="Kim S."/>
            <person name="Choi T."/>
            <person name="Kim D."/>
            <person name="Ryu S."/>
            <person name="Kim W."/>
        </authorList>
    </citation>
    <scope>NUCLEOTIDE SEQUENCE [LARGE SCALE GENOMIC DNA]</scope>
    <source>
        <tissue evidence="1">Muscle</tissue>
    </source>
</reference>
<evidence type="ECO:0008006" key="3">
    <source>
        <dbReference type="Google" id="ProtNLM"/>
    </source>
</evidence>
<proteinExistence type="predicted"/>
<accession>A0A5B7DWP1</accession>
<name>A0A5B7DWP1_PORTR</name>
<dbReference type="EMBL" id="VSRR010001552">
    <property type="protein sequence ID" value="MPC26081.1"/>
    <property type="molecule type" value="Genomic_DNA"/>
</dbReference>
<comment type="caution">
    <text evidence="1">The sequence shown here is derived from an EMBL/GenBank/DDBJ whole genome shotgun (WGS) entry which is preliminary data.</text>
</comment>
<organism evidence="1 2">
    <name type="scientific">Portunus trituberculatus</name>
    <name type="common">Swimming crab</name>
    <name type="synonym">Neptunus trituberculatus</name>
    <dbReference type="NCBI Taxonomy" id="210409"/>
    <lineage>
        <taxon>Eukaryota</taxon>
        <taxon>Metazoa</taxon>
        <taxon>Ecdysozoa</taxon>
        <taxon>Arthropoda</taxon>
        <taxon>Crustacea</taxon>
        <taxon>Multicrustacea</taxon>
        <taxon>Malacostraca</taxon>
        <taxon>Eumalacostraca</taxon>
        <taxon>Eucarida</taxon>
        <taxon>Decapoda</taxon>
        <taxon>Pleocyemata</taxon>
        <taxon>Brachyura</taxon>
        <taxon>Eubrachyura</taxon>
        <taxon>Portunoidea</taxon>
        <taxon>Portunidae</taxon>
        <taxon>Portuninae</taxon>
        <taxon>Portunus</taxon>
    </lineage>
</organism>
<dbReference type="Proteomes" id="UP000324222">
    <property type="component" value="Unassembled WGS sequence"/>
</dbReference>